<dbReference type="InterPro" id="IPR049825">
    <property type="entry name" value="Lasso_PadeA-like"/>
</dbReference>
<evidence type="ECO:0000313" key="3">
    <source>
        <dbReference type="Proteomes" id="UP000267798"/>
    </source>
</evidence>
<dbReference type="OrthoDB" id="2913105at2"/>
<gene>
    <name evidence="2" type="ORF">D3P09_06025</name>
</gene>
<reference evidence="2 3" key="1">
    <citation type="submission" date="2018-09" db="EMBL/GenBank/DDBJ databases">
        <title>Paenibacillus aracenensis nov. sp. isolated from a cave in southern Spain.</title>
        <authorList>
            <person name="Jurado V."/>
            <person name="Gutierrez-Patricio S."/>
            <person name="Gonzalez-Pimentel J.L."/>
            <person name="Miller A.Z."/>
            <person name="Laiz L."/>
            <person name="Saiz-Jimenez C."/>
        </authorList>
    </citation>
    <scope>NUCLEOTIDE SEQUENCE [LARGE SCALE GENOMIC DNA]</scope>
    <source>
        <strain evidence="2 3">JCM 19203</strain>
    </source>
</reference>
<dbReference type="Proteomes" id="UP000267798">
    <property type="component" value="Unassembled WGS sequence"/>
</dbReference>
<organism evidence="2 3">
    <name type="scientific">Paenibacillus pinisoli</name>
    <dbReference type="NCBI Taxonomy" id="1276110"/>
    <lineage>
        <taxon>Bacteria</taxon>
        <taxon>Bacillati</taxon>
        <taxon>Bacillota</taxon>
        <taxon>Bacilli</taxon>
        <taxon>Bacillales</taxon>
        <taxon>Paenibacillaceae</taxon>
        <taxon>Paenibacillus</taxon>
    </lineage>
</organism>
<feature type="compositionally biased region" description="Polar residues" evidence="1">
    <location>
        <begin position="38"/>
        <end position="48"/>
    </location>
</feature>
<name>A0A3A6Q6R2_9BACL</name>
<dbReference type="AlphaFoldDB" id="A0A3A6Q6R2"/>
<dbReference type="EMBL" id="QXQB01000001">
    <property type="protein sequence ID" value="RJX41524.1"/>
    <property type="molecule type" value="Genomic_DNA"/>
</dbReference>
<sequence>MMMAKKEWNKPELEVLQVNLTEASTHNGPFTDEAYVPGNNSENPRFTS</sequence>
<dbReference type="RefSeq" id="WP_120108012.1">
    <property type="nucleotide sequence ID" value="NZ_QXQB01000001.1"/>
</dbReference>
<comment type="caution">
    <text evidence="2">The sequence shown here is derived from an EMBL/GenBank/DDBJ whole genome shotgun (WGS) entry which is preliminary data.</text>
</comment>
<evidence type="ECO:0000313" key="2">
    <source>
        <dbReference type="EMBL" id="RJX41524.1"/>
    </source>
</evidence>
<accession>A0A3A6Q6R2</accession>
<feature type="region of interest" description="Disordered" evidence="1">
    <location>
        <begin position="25"/>
        <end position="48"/>
    </location>
</feature>
<proteinExistence type="predicted"/>
<keyword evidence="3" id="KW-1185">Reference proteome</keyword>
<protein>
    <submittedName>
        <fullName evidence="2">Paeninodin family lasso peptide</fullName>
    </submittedName>
</protein>
<dbReference type="NCBIfam" id="NF033524">
    <property type="entry name" value="lasso_PadeA_fam"/>
    <property type="match status" value="1"/>
</dbReference>
<evidence type="ECO:0000256" key="1">
    <source>
        <dbReference type="SAM" id="MobiDB-lite"/>
    </source>
</evidence>